<reference evidence="17" key="1">
    <citation type="submission" date="2020-05" db="EMBL/GenBank/DDBJ databases">
        <authorList>
            <person name="Chiriac C."/>
            <person name="Salcher M."/>
            <person name="Ghai R."/>
            <person name="Kavagutti S V."/>
        </authorList>
    </citation>
    <scope>NUCLEOTIDE SEQUENCE</scope>
</reference>
<protein>
    <recommendedName>
        <fullName evidence="5">Phosphoribosylformylglycinamidine cyclo-ligase</fullName>
        <ecNumber evidence="4">6.3.3.1</ecNumber>
    </recommendedName>
    <alternativeName>
        <fullName evidence="12">AIR synthase</fullName>
    </alternativeName>
    <alternativeName>
        <fullName evidence="13">AIRS</fullName>
    </alternativeName>
    <alternativeName>
        <fullName evidence="11">Phosphoribosyl-aminoimidazole synthetase</fullName>
    </alternativeName>
</protein>
<dbReference type="FunFam" id="3.90.650.10:FF:000011">
    <property type="entry name" value="Phosphoribosylformylglycinamidine cyclo-ligase"/>
    <property type="match status" value="1"/>
</dbReference>
<dbReference type="InterPro" id="IPR016188">
    <property type="entry name" value="PurM-like_N"/>
</dbReference>
<feature type="domain" description="PurM-like C-terminal" evidence="16">
    <location>
        <begin position="177"/>
        <end position="340"/>
    </location>
</feature>
<dbReference type="AlphaFoldDB" id="A0A6J5ZR42"/>
<keyword evidence="9" id="KW-0658">Purine biosynthesis</keyword>
<dbReference type="CDD" id="cd02196">
    <property type="entry name" value="PurM"/>
    <property type="match status" value="1"/>
</dbReference>
<dbReference type="GO" id="GO:0046084">
    <property type="term" value="P:adenine biosynthetic process"/>
    <property type="evidence" value="ECO:0007669"/>
    <property type="project" value="TreeGrafter"/>
</dbReference>
<gene>
    <name evidence="17" type="ORF">UFOPK3522_00979</name>
</gene>
<evidence type="ECO:0000256" key="6">
    <source>
        <dbReference type="ARBA" id="ARBA00022490"/>
    </source>
</evidence>
<evidence type="ECO:0000256" key="11">
    <source>
        <dbReference type="ARBA" id="ARBA00031908"/>
    </source>
</evidence>
<dbReference type="GO" id="GO:0004637">
    <property type="term" value="F:phosphoribosylamine-glycine ligase activity"/>
    <property type="evidence" value="ECO:0007669"/>
    <property type="project" value="TreeGrafter"/>
</dbReference>
<dbReference type="Pfam" id="PF00586">
    <property type="entry name" value="AIRS"/>
    <property type="match status" value="1"/>
</dbReference>
<evidence type="ECO:0000256" key="2">
    <source>
        <dbReference type="ARBA" id="ARBA00004686"/>
    </source>
</evidence>
<dbReference type="Gene3D" id="3.30.1330.10">
    <property type="entry name" value="PurM-like, N-terminal domain"/>
    <property type="match status" value="1"/>
</dbReference>
<evidence type="ECO:0000256" key="1">
    <source>
        <dbReference type="ARBA" id="ARBA00004496"/>
    </source>
</evidence>
<comment type="subcellular location">
    <subcellularLocation>
        <location evidence="1">Cytoplasm</location>
    </subcellularLocation>
</comment>
<organism evidence="17">
    <name type="scientific">freshwater metagenome</name>
    <dbReference type="NCBI Taxonomy" id="449393"/>
    <lineage>
        <taxon>unclassified sequences</taxon>
        <taxon>metagenomes</taxon>
        <taxon>ecological metagenomes</taxon>
    </lineage>
</organism>
<dbReference type="Pfam" id="PF02769">
    <property type="entry name" value="AIRS_C"/>
    <property type="match status" value="1"/>
</dbReference>
<evidence type="ECO:0000256" key="10">
    <source>
        <dbReference type="ARBA" id="ARBA00022840"/>
    </source>
</evidence>
<dbReference type="FunFam" id="3.30.1330.10:FF:000020">
    <property type="entry name" value="Phosphoribosylformylglycinamidine cyclo-ligase"/>
    <property type="match status" value="1"/>
</dbReference>
<evidence type="ECO:0000256" key="3">
    <source>
        <dbReference type="ARBA" id="ARBA00010280"/>
    </source>
</evidence>
<evidence type="ECO:0000259" key="16">
    <source>
        <dbReference type="Pfam" id="PF02769"/>
    </source>
</evidence>
<evidence type="ECO:0000313" key="17">
    <source>
        <dbReference type="EMBL" id="CAB4344645.1"/>
    </source>
</evidence>
<evidence type="ECO:0000256" key="8">
    <source>
        <dbReference type="ARBA" id="ARBA00022741"/>
    </source>
</evidence>
<comment type="catalytic activity">
    <reaction evidence="14">
        <text>2-formamido-N(1)-(5-O-phospho-beta-D-ribosyl)acetamidine + ATP = 5-amino-1-(5-phospho-beta-D-ribosyl)imidazole + ADP + phosphate + H(+)</text>
        <dbReference type="Rhea" id="RHEA:23032"/>
        <dbReference type="ChEBI" id="CHEBI:15378"/>
        <dbReference type="ChEBI" id="CHEBI:30616"/>
        <dbReference type="ChEBI" id="CHEBI:43474"/>
        <dbReference type="ChEBI" id="CHEBI:137981"/>
        <dbReference type="ChEBI" id="CHEBI:147287"/>
        <dbReference type="ChEBI" id="CHEBI:456216"/>
        <dbReference type="EC" id="6.3.3.1"/>
    </reaction>
</comment>
<accession>A0A6J5ZR42</accession>
<evidence type="ECO:0000256" key="9">
    <source>
        <dbReference type="ARBA" id="ARBA00022755"/>
    </source>
</evidence>
<evidence type="ECO:0000256" key="13">
    <source>
        <dbReference type="ARBA" id="ARBA00033093"/>
    </source>
</evidence>
<dbReference type="InterPro" id="IPR036676">
    <property type="entry name" value="PurM-like_C_sf"/>
</dbReference>
<dbReference type="InterPro" id="IPR004733">
    <property type="entry name" value="PurM_cligase"/>
</dbReference>
<comment type="pathway">
    <text evidence="2">Purine metabolism; IMP biosynthesis via de novo pathway; 5-amino-1-(5-phospho-D-ribosyl)imidazole from N(2)-formyl-N(1)-(5-phospho-D-ribosyl)glycinamide: step 2/2.</text>
</comment>
<comment type="similarity">
    <text evidence="3">Belongs to the AIR synthase family.</text>
</comment>
<evidence type="ECO:0000256" key="7">
    <source>
        <dbReference type="ARBA" id="ARBA00022598"/>
    </source>
</evidence>
<dbReference type="SUPFAM" id="SSF55326">
    <property type="entry name" value="PurM N-terminal domain-like"/>
    <property type="match status" value="1"/>
</dbReference>
<dbReference type="GO" id="GO:0004641">
    <property type="term" value="F:phosphoribosylformylglycinamidine cyclo-ligase activity"/>
    <property type="evidence" value="ECO:0007669"/>
    <property type="project" value="UniProtKB-EC"/>
</dbReference>
<dbReference type="InterPro" id="IPR010918">
    <property type="entry name" value="PurM-like_C_dom"/>
</dbReference>
<dbReference type="InterPro" id="IPR036921">
    <property type="entry name" value="PurM-like_N_sf"/>
</dbReference>
<keyword evidence="6" id="KW-0963">Cytoplasm</keyword>
<name>A0A6J5ZR42_9ZZZZ</name>
<dbReference type="PANTHER" id="PTHR10520">
    <property type="entry name" value="TRIFUNCTIONAL PURINE BIOSYNTHETIC PROTEIN ADENOSINE-3-RELATED"/>
    <property type="match status" value="1"/>
</dbReference>
<dbReference type="NCBIfam" id="TIGR00878">
    <property type="entry name" value="purM"/>
    <property type="match status" value="1"/>
</dbReference>
<dbReference type="Gene3D" id="3.90.650.10">
    <property type="entry name" value="PurM-like C-terminal domain"/>
    <property type="match status" value="1"/>
</dbReference>
<sequence>MSDAYAAAGVDTDQSDLAVDALVDVLRTIDLGRPSRSIVRSGHYASVLKVSDELGLAMSTDGVGSKLVLAEQADRLETVGIDCIAMNVNDIICVGAEPIAMLDYLAVEQADPTALARIGEGLKLGAEQAGIEIPGGEVAVLPELIRGHPSPHGFDLCGTAIGTVVPDQLILGDAINPGDALIGLPSSGAHSNGYTLARRVLVEDGPGLDATPEQLGGETIADALLAPTVIYVKAVLDLIANGPEVRGLAHITGGGLTNLRRLAPGRVGYSIENPLPVPPILQLIGELGAVPEAEMWEVFNMGCGLVAVVADADADAAVEILAAHHPGAARIGIVTDRADQTLGPGGIVVGGN</sequence>
<evidence type="ECO:0000256" key="4">
    <source>
        <dbReference type="ARBA" id="ARBA00013047"/>
    </source>
</evidence>
<evidence type="ECO:0000256" key="12">
    <source>
        <dbReference type="ARBA" id="ARBA00032931"/>
    </source>
</evidence>
<evidence type="ECO:0000259" key="15">
    <source>
        <dbReference type="Pfam" id="PF00586"/>
    </source>
</evidence>
<dbReference type="GO" id="GO:0005829">
    <property type="term" value="C:cytosol"/>
    <property type="evidence" value="ECO:0007669"/>
    <property type="project" value="TreeGrafter"/>
</dbReference>
<dbReference type="PANTHER" id="PTHR10520:SF12">
    <property type="entry name" value="TRIFUNCTIONAL PURINE BIOSYNTHETIC PROTEIN ADENOSINE-3"/>
    <property type="match status" value="1"/>
</dbReference>
<proteinExistence type="inferred from homology"/>
<dbReference type="GO" id="GO:0005524">
    <property type="term" value="F:ATP binding"/>
    <property type="evidence" value="ECO:0007669"/>
    <property type="project" value="UniProtKB-KW"/>
</dbReference>
<evidence type="ECO:0000256" key="14">
    <source>
        <dbReference type="ARBA" id="ARBA00049057"/>
    </source>
</evidence>
<keyword evidence="10" id="KW-0067">ATP-binding</keyword>
<dbReference type="SUPFAM" id="SSF56042">
    <property type="entry name" value="PurM C-terminal domain-like"/>
    <property type="match status" value="1"/>
</dbReference>
<dbReference type="HAMAP" id="MF_00741">
    <property type="entry name" value="AIRS"/>
    <property type="match status" value="1"/>
</dbReference>
<keyword evidence="7" id="KW-0436">Ligase</keyword>
<dbReference type="EC" id="6.3.3.1" evidence="4"/>
<dbReference type="EMBL" id="CAESAO010000081">
    <property type="protein sequence ID" value="CAB4344645.1"/>
    <property type="molecule type" value="Genomic_DNA"/>
</dbReference>
<dbReference type="UniPathway" id="UPA00074">
    <property type="reaction ID" value="UER00129"/>
</dbReference>
<keyword evidence="8" id="KW-0547">Nucleotide-binding</keyword>
<dbReference type="GO" id="GO:0006189">
    <property type="term" value="P:'de novo' IMP biosynthetic process"/>
    <property type="evidence" value="ECO:0007669"/>
    <property type="project" value="UniProtKB-UniPathway"/>
</dbReference>
<evidence type="ECO:0000256" key="5">
    <source>
        <dbReference type="ARBA" id="ARBA00020367"/>
    </source>
</evidence>
<feature type="domain" description="PurM-like N-terminal" evidence="15">
    <location>
        <begin position="43"/>
        <end position="164"/>
    </location>
</feature>